<keyword evidence="3 7" id="KW-0479">Metal-binding</keyword>
<evidence type="ECO:0000313" key="11">
    <source>
        <dbReference type="RefSeq" id="XP_022344876.1"/>
    </source>
</evidence>
<dbReference type="SUPFAM" id="SSF48264">
    <property type="entry name" value="Cytochrome P450"/>
    <property type="match status" value="1"/>
</dbReference>
<keyword evidence="10" id="KW-1185">Reference proteome</keyword>
<dbReference type="OrthoDB" id="1372046at2759"/>
<dbReference type="GO" id="GO:0016705">
    <property type="term" value="F:oxidoreductase activity, acting on paired donors, with incorporation or reduction of molecular oxygen"/>
    <property type="evidence" value="ECO:0007669"/>
    <property type="project" value="InterPro"/>
</dbReference>
<dbReference type="Proteomes" id="UP000694844">
    <property type="component" value="Chromosome 5"/>
</dbReference>
<dbReference type="PANTHER" id="PTHR24286:SF384">
    <property type="entry name" value="P450, PUTATIVE (EUROFUNG)-RELATED"/>
    <property type="match status" value="1"/>
</dbReference>
<protein>
    <submittedName>
        <fullName evidence="11">Cytochrome P450 26A1-like</fullName>
    </submittedName>
</protein>
<keyword evidence="9" id="KW-1133">Transmembrane helix</keyword>
<reference evidence="11" key="1">
    <citation type="submission" date="2025-08" db="UniProtKB">
        <authorList>
            <consortium name="RefSeq"/>
        </authorList>
    </citation>
    <scope>IDENTIFICATION</scope>
    <source>
        <tissue evidence="11">Whole sample</tissue>
    </source>
</reference>
<dbReference type="KEGG" id="cvn:111137627"/>
<dbReference type="InterPro" id="IPR036396">
    <property type="entry name" value="Cyt_P450_sf"/>
</dbReference>
<dbReference type="PRINTS" id="PR00385">
    <property type="entry name" value="P450"/>
</dbReference>
<dbReference type="InterPro" id="IPR017972">
    <property type="entry name" value="Cyt_P450_CS"/>
</dbReference>
<gene>
    <name evidence="11" type="primary">LOC111137627</name>
</gene>
<dbReference type="PRINTS" id="PR00463">
    <property type="entry name" value="EP450I"/>
</dbReference>
<evidence type="ECO:0000313" key="10">
    <source>
        <dbReference type="Proteomes" id="UP000694844"/>
    </source>
</evidence>
<dbReference type="GO" id="GO:0016125">
    <property type="term" value="P:sterol metabolic process"/>
    <property type="evidence" value="ECO:0007669"/>
    <property type="project" value="TreeGrafter"/>
</dbReference>
<feature type="binding site" description="axial binding residue" evidence="7">
    <location>
        <position position="448"/>
    </location>
    <ligand>
        <name>heme</name>
        <dbReference type="ChEBI" id="CHEBI:30413"/>
    </ligand>
    <ligandPart>
        <name>Fe</name>
        <dbReference type="ChEBI" id="CHEBI:18248"/>
    </ligandPart>
</feature>
<evidence type="ECO:0000256" key="2">
    <source>
        <dbReference type="ARBA" id="ARBA00022617"/>
    </source>
</evidence>
<comment type="similarity">
    <text evidence="1 8">Belongs to the cytochrome P450 family.</text>
</comment>
<sequence length="516" mass="59229">MNELAAFSDWILNNVYAQVLCICAVVYYFLPWMIKRLWYIYITHNCDSEGSTNPLPPGTLGYPIIGETFEFVKKNAEFYTERRKKYGDVYMTHTLGRPTIRVSGANHLRVVLTGENSLVSTQWPSSVRKVFGEGSLAMAEGTTHISRKKIIIKAFTHEALENYIPSILDITRIYLLKWTSEKEILGYNECKELAFALAAKILMGSDFDQEYVTEISSTFEKMIYNMFSLPLLIPGLGLWKALKAKEKIQAEIAKCIDKIEKEGSEQDFRSAIHHILEQKESGHYHRKELVDAVQELFFTGHDTSASSMTNILMFLGRHPEVLQRVREELDSEGLLDCPDEELDMSLNKICKLKYVYSVIREVLRVTSPVGAGYRKALRTFEVGDYRIPKGWTIAIGFRDTHLTSPVYRDPEAFDPSRWDTLPNLDKQEGDSSVDRMNFTPFGAGARFCVGKEYAKLIIRIFLIELARKCDWKLLNPYPKMVFIPVPRAVDRLPMTIWKRESSSNQKMDNSENEART</sequence>
<evidence type="ECO:0000256" key="9">
    <source>
        <dbReference type="SAM" id="Phobius"/>
    </source>
</evidence>
<evidence type="ECO:0000256" key="4">
    <source>
        <dbReference type="ARBA" id="ARBA00023002"/>
    </source>
</evidence>
<dbReference type="Pfam" id="PF00067">
    <property type="entry name" value="p450"/>
    <property type="match status" value="1"/>
</dbReference>
<proteinExistence type="inferred from homology"/>
<keyword evidence="5 7" id="KW-0408">Iron</keyword>
<dbReference type="RefSeq" id="XP_022344876.1">
    <property type="nucleotide sequence ID" value="XM_022489168.1"/>
</dbReference>
<dbReference type="GO" id="GO:0004497">
    <property type="term" value="F:monooxygenase activity"/>
    <property type="evidence" value="ECO:0007669"/>
    <property type="project" value="UniProtKB-KW"/>
</dbReference>
<keyword evidence="9" id="KW-0472">Membrane</keyword>
<keyword evidence="4 8" id="KW-0560">Oxidoreductase</keyword>
<dbReference type="GeneID" id="111137627"/>
<keyword evidence="6 8" id="KW-0503">Monooxygenase</keyword>
<dbReference type="GO" id="GO:0005506">
    <property type="term" value="F:iron ion binding"/>
    <property type="evidence" value="ECO:0007669"/>
    <property type="project" value="InterPro"/>
</dbReference>
<organism evidence="10 11">
    <name type="scientific">Crassostrea virginica</name>
    <name type="common">Eastern oyster</name>
    <dbReference type="NCBI Taxonomy" id="6565"/>
    <lineage>
        <taxon>Eukaryota</taxon>
        <taxon>Metazoa</taxon>
        <taxon>Spiralia</taxon>
        <taxon>Lophotrochozoa</taxon>
        <taxon>Mollusca</taxon>
        <taxon>Bivalvia</taxon>
        <taxon>Autobranchia</taxon>
        <taxon>Pteriomorphia</taxon>
        <taxon>Ostreida</taxon>
        <taxon>Ostreoidea</taxon>
        <taxon>Ostreidae</taxon>
        <taxon>Crassostrea</taxon>
    </lineage>
</organism>
<dbReference type="PROSITE" id="PS00086">
    <property type="entry name" value="CYTOCHROME_P450"/>
    <property type="match status" value="1"/>
</dbReference>
<accession>A0A8B8EY12</accession>
<dbReference type="InterPro" id="IPR002401">
    <property type="entry name" value="Cyt_P450_E_grp-I"/>
</dbReference>
<name>A0A8B8EY12_CRAVI</name>
<dbReference type="InterPro" id="IPR001128">
    <property type="entry name" value="Cyt_P450"/>
</dbReference>
<comment type="cofactor">
    <cofactor evidence="7">
        <name>heme</name>
        <dbReference type="ChEBI" id="CHEBI:30413"/>
    </cofactor>
</comment>
<evidence type="ECO:0000256" key="8">
    <source>
        <dbReference type="RuleBase" id="RU000461"/>
    </source>
</evidence>
<feature type="transmembrane region" description="Helical" evidence="9">
    <location>
        <begin position="15"/>
        <end position="34"/>
    </location>
</feature>
<keyword evidence="9" id="KW-0812">Transmembrane</keyword>
<evidence type="ECO:0000256" key="1">
    <source>
        <dbReference type="ARBA" id="ARBA00010617"/>
    </source>
</evidence>
<evidence type="ECO:0000256" key="7">
    <source>
        <dbReference type="PIRSR" id="PIRSR602401-1"/>
    </source>
</evidence>
<keyword evidence="2 7" id="KW-0349">Heme</keyword>
<dbReference type="PANTHER" id="PTHR24286">
    <property type="entry name" value="CYTOCHROME P450 26"/>
    <property type="match status" value="1"/>
</dbReference>
<dbReference type="AlphaFoldDB" id="A0A8B8EY12"/>
<dbReference type="GO" id="GO:0020037">
    <property type="term" value="F:heme binding"/>
    <property type="evidence" value="ECO:0007669"/>
    <property type="project" value="InterPro"/>
</dbReference>
<evidence type="ECO:0000256" key="6">
    <source>
        <dbReference type="ARBA" id="ARBA00023033"/>
    </source>
</evidence>
<dbReference type="Gene3D" id="1.10.630.10">
    <property type="entry name" value="Cytochrome P450"/>
    <property type="match status" value="1"/>
</dbReference>
<evidence type="ECO:0000256" key="3">
    <source>
        <dbReference type="ARBA" id="ARBA00022723"/>
    </source>
</evidence>
<evidence type="ECO:0000256" key="5">
    <source>
        <dbReference type="ARBA" id="ARBA00023004"/>
    </source>
</evidence>